<evidence type="ECO:0000256" key="1">
    <source>
        <dbReference type="SAM" id="Phobius"/>
    </source>
</evidence>
<evidence type="ECO:0000313" key="2">
    <source>
        <dbReference type="EMBL" id="ORC84970.1"/>
    </source>
</evidence>
<name>A0A1X0NLI6_9TRYP</name>
<keyword evidence="1" id="KW-0472">Membrane</keyword>
<keyword evidence="1" id="KW-0812">Transmembrane</keyword>
<feature type="transmembrane region" description="Helical" evidence="1">
    <location>
        <begin position="139"/>
        <end position="158"/>
    </location>
</feature>
<feature type="transmembrane region" description="Helical" evidence="1">
    <location>
        <begin position="206"/>
        <end position="225"/>
    </location>
</feature>
<dbReference type="EMBL" id="NBCO01000039">
    <property type="protein sequence ID" value="ORC84970.1"/>
    <property type="molecule type" value="Genomic_DNA"/>
</dbReference>
<dbReference type="VEuPathDB" id="TriTrypDB:TM35_000391440"/>
<sequence length="295" mass="32546">MHGSDNSTRQRECVSRDARKMYLTLRVAALLLWVPHTLASLYVLVNMPGFTTTNTTTSILHVLVFSLSVIAITYYVAVYKQCGDCLMIGSWVLGVFSDSIWNMAIVDTGNTFQEGLSTSSSSSSLSTIDVSGSTPQNDFHLLWIVVAMLHGAIGGLLCKLKDMDEDRYYPAHSIGERLYVVVPFCTGQWLSFVLKNGWRGIVVENLTILLSLGMVGYCVISYKLLQEHTSLMRGDLIGFLMELLTTSFGVVFAAVIFGSIFVTMLAIPFLKSLFSLNALVSSLGIVLEVIVYELY</sequence>
<dbReference type="GeneID" id="39989440"/>
<dbReference type="AlphaFoldDB" id="A0A1X0NLI6"/>
<organism evidence="2 3">
    <name type="scientific">Trypanosoma theileri</name>
    <dbReference type="NCBI Taxonomy" id="67003"/>
    <lineage>
        <taxon>Eukaryota</taxon>
        <taxon>Discoba</taxon>
        <taxon>Euglenozoa</taxon>
        <taxon>Kinetoplastea</taxon>
        <taxon>Metakinetoplastina</taxon>
        <taxon>Trypanosomatida</taxon>
        <taxon>Trypanosomatidae</taxon>
        <taxon>Trypanosoma</taxon>
    </lineage>
</organism>
<feature type="transmembrane region" description="Helical" evidence="1">
    <location>
        <begin position="237"/>
        <end position="267"/>
    </location>
</feature>
<keyword evidence="3" id="KW-1185">Reference proteome</keyword>
<gene>
    <name evidence="2" type="ORF">TM35_000391440</name>
</gene>
<evidence type="ECO:0000313" key="3">
    <source>
        <dbReference type="Proteomes" id="UP000192257"/>
    </source>
</evidence>
<dbReference type="OrthoDB" id="266590at2759"/>
<feature type="transmembrane region" description="Helical" evidence="1">
    <location>
        <begin position="85"/>
        <end position="106"/>
    </location>
</feature>
<comment type="caution">
    <text evidence="2">The sequence shown here is derived from an EMBL/GenBank/DDBJ whole genome shotgun (WGS) entry which is preliminary data.</text>
</comment>
<feature type="transmembrane region" description="Helical" evidence="1">
    <location>
        <begin position="273"/>
        <end position="292"/>
    </location>
</feature>
<proteinExistence type="predicted"/>
<dbReference type="Proteomes" id="UP000192257">
    <property type="component" value="Unassembled WGS sequence"/>
</dbReference>
<feature type="transmembrane region" description="Helical" evidence="1">
    <location>
        <begin position="21"/>
        <end position="45"/>
    </location>
</feature>
<keyword evidence="1" id="KW-1133">Transmembrane helix</keyword>
<reference evidence="2 3" key="1">
    <citation type="submission" date="2017-03" db="EMBL/GenBank/DDBJ databases">
        <title>An alternative strategy for trypanosome survival in the mammalian bloodstream revealed through genome and transcriptome analysis of the ubiquitous bovine parasite Trypanosoma (Megatrypanum) theileri.</title>
        <authorList>
            <person name="Kelly S."/>
            <person name="Ivens A."/>
            <person name="Mott A."/>
            <person name="O'Neill E."/>
            <person name="Emms D."/>
            <person name="Macleod O."/>
            <person name="Voorheis P."/>
            <person name="Matthews J."/>
            <person name="Matthews K."/>
            <person name="Carrington M."/>
        </authorList>
    </citation>
    <scope>NUCLEOTIDE SEQUENCE [LARGE SCALE GENOMIC DNA]</scope>
    <source>
        <strain evidence="2">Edinburgh</strain>
    </source>
</reference>
<feature type="transmembrane region" description="Helical" evidence="1">
    <location>
        <begin position="57"/>
        <end position="78"/>
    </location>
</feature>
<accession>A0A1X0NLI6</accession>
<dbReference type="RefSeq" id="XP_028879036.1">
    <property type="nucleotide sequence ID" value="XM_029029660.1"/>
</dbReference>
<protein>
    <submittedName>
        <fullName evidence="2">Uncharacterized protein</fullName>
    </submittedName>
</protein>